<name>A0A671T991_9TELE</name>
<keyword evidence="3" id="KW-1015">Disulfide bond</keyword>
<evidence type="ECO:0000256" key="1">
    <source>
        <dbReference type="ARBA" id="ARBA00004173"/>
    </source>
</evidence>
<reference evidence="4" key="1">
    <citation type="submission" date="2025-05" db="UniProtKB">
        <authorList>
            <consortium name="Ensembl"/>
        </authorList>
    </citation>
    <scope>IDENTIFICATION</scope>
</reference>
<dbReference type="InterPro" id="IPR036549">
    <property type="entry name" value="CX6/COA6-like_sf"/>
</dbReference>
<organism evidence="4 5">
    <name type="scientific">Sinocyclocheilus anshuiensis</name>
    <dbReference type="NCBI Taxonomy" id="1608454"/>
    <lineage>
        <taxon>Eukaryota</taxon>
        <taxon>Metazoa</taxon>
        <taxon>Chordata</taxon>
        <taxon>Craniata</taxon>
        <taxon>Vertebrata</taxon>
        <taxon>Euteleostomi</taxon>
        <taxon>Actinopterygii</taxon>
        <taxon>Neopterygii</taxon>
        <taxon>Teleostei</taxon>
        <taxon>Ostariophysi</taxon>
        <taxon>Cypriniformes</taxon>
        <taxon>Cyprinidae</taxon>
        <taxon>Cyprininae</taxon>
        <taxon>Sinocyclocheilus</taxon>
    </lineage>
</organism>
<proteinExistence type="predicted"/>
<dbReference type="AlphaFoldDB" id="A0A671T991"/>
<keyword evidence="5" id="KW-1185">Reference proteome</keyword>
<dbReference type="Pfam" id="PF02297">
    <property type="entry name" value="COX6B"/>
    <property type="match status" value="1"/>
</dbReference>
<dbReference type="GO" id="GO:0008535">
    <property type="term" value="P:respiratory chain complex IV assembly"/>
    <property type="evidence" value="ECO:0007669"/>
    <property type="project" value="InterPro"/>
</dbReference>
<evidence type="ECO:0000313" key="5">
    <source>
        <dbReference type="Proteomes" id="UP000472260"/>
    </source>
</evidence>
<dbReference type="InterPro" id="IPR042289">
    <property type="entry name" value="COA6"/>
</dbReference>
<dbReference type="PANTHER" id="PTHR46690:SF1">
    <property type="entry name" value="CYTOCHROME C OXIDASE ASSEMBLY FACTOR 6 HOMOLOG"/>
    <property type="match status" value="1"/>
</dbReference>
<dbReference type="PANTHER" id="PTHR46690">
    <property type="entry name" value="CYTOCHROME C OXIDASE ASSEMBLY FACTOR 6 HOMOLOG"/>
    <property type="match status" value="1"/>
</dbReference>
<sequence length="79" mass="9331">MSAPNASERKACWGARDQFWKCLDAHQDQTTACEKHQRQFEAMCPAQWVKYFVKQRDFLKYKEKIQKQGYEPTEGASKL</sequence>
<keyword evidence="2" id="KW-0496">Mitochondrion</keyword>
<evidence type="ECO:0000256" key="2">
    <source>
        <dbReference type="ARBA" id="ARBA00023128"/>
    </source>
</evidence>
<dbReference type="Ensembl" id="ENSSANT00000112701.1">
    <property type="protein sequence ID" value="ENSSANP00000106208.1"/>
    <property type="gene ID" value="ENSSANG00000051943.1"/>
</dbReference>
<dbReference type="SUPFAM" id="SSF47694">
    <property type="entry name" value="Cytochrome c oxidase subunit h"/>
    <property type="match status" value="1"/>
</dbReference>
<accession>A0A671T991</accession>
<dbReference type="Gene3D" id="1.10.10.140">
    <property type="entry name" value="Cytochrome c oxidase, subunit VIb"/>
    <property type="match status" value="1"/>
</dbReference>
<evidence type="ECO:0000256" key="3">
    <source>
        <dbReference type="ARBA" id="ARBA00023157"/>
    </source>
</evidence>
<dbReference type="Proteomes" id="UP000472260">
    <property type="component" value="Unassembled WGS sequence"/>
</dbReference>
<dbReference type="GO" id="GO:0005739">
    <property type="term" value="C:mitochondrion"/>
    <property type="evidence" value="ECO:0007669"/>
    <property type="project" value="UniProtKB-SubCell"/>
</dbReference>
<dbReference type="Ensembl" id="ENSSANT00000112700.1">
    <property type="protein sequence ID" value="ENSSANP00000106207.1"/>
    <property type="gene ID" value="ENSSANG00000051943.1"/>
</dbReference>
<comment type="subcellular location">
    <subcellularLocation>
        <location evidence="1">Mitochondrion</location>
    </subcellularLocation>
</comment>
<dbReference type="PROSITE" id="PS51808">
    <property type="entry name" value="CHCH"/>
    <property type="match status" value="1"/>
</dbReference>
<dbReference type="GO" id="GO:0042775">
    <property type="term" value="P:mitochondrial ATP synthesis coupled electron transport"/>
    <property type="evidence" value="ECO:0007669"/>
    <property type="project" value="TreeGrafter"/>
</dbReference>
<dbReference type="InterPro" id="IPR048280">
    <property type="entry name" value="COX6B-like"/>
</dbReference>
<protein>
    <submittedName>
        <fullName evidence="4">Cytochrome c oxidase assembly factor 6</fullName>
    </submittedName>
</protein>
<evidence type="ECO:0000313" key="4">
    <source>
        <dbReference type="Ensembl" id="ENSSANP00000106208.1"/>
    </source>
</evidence>